<proteinExistence type="predicted"/>
<keyword evidence="1" id="KW-0862">Zinc</keyword>
<dbReference type="InterPro" id="IPR001878">
    <property type="entry name" value="Znf_CCHC"/>
</dbReference>
<name>A0ABQ5IL85_9ASTR</name>
<dbReference type="InterPro" id="IPR036875">
    <property type="entry name" value="Znf_CCHC_sf"/>
</dbReference>
<keyword evidence="1" id="KW-0863">Zinc-finger</keyword>
<organism evidence="3 4">
    <name type="scientific">Tanacetum coccineum</name>
    <dbReference type="NCBI Taxonomy" id="301880"/>
    <lineage>
        <taxon>Eukaryota</taxon>
        <taxon>Viridiplantae</taxon>
        <taxon>Streptophyta</taxon>
        <taxon>Embryophyta</taxon>
        <taxon>Tracheophyta</taxon>
        <taxon>Spermatophyta</taxon>
        <taxon>Magnoliopsida</taxon>
        <taxon>eudicotyledons</taxon>
        <taxon>Gunneridae</taxon>
        <taxon>Pentapetalae</taxon>
        <taxon>asterids</taxon>
        <taxon>campanulids</taxon>
        <taxon>Asterales</taxon>
        <taxon>Asteraceae</taxon>
        <taxon>Asteroideae</taxon>
        <taxon>Anthemideae</taxon>
        <taxon>Anthemidinae</taxon>
        <taxon>Tanacetum</taxon>
    </lineage>
</organism>
<dbReference type="EMBL" id="BQNB010020899">
    <property type="protein sequence ID" value="GJU00796.1"/>
    <property type="molecule type" value="Genomic_DNA"/>
</dbReference>
<gene>
    <name evidence="3" type="ORF">Tco_1111134</name>
</gene>
<dbReference type="Pfam" id="PF00098">
    <property type="entry name" value="zf-CCHC"/>
    <property type="match status" value="1"/>
</dbReference>
<dbReference type="SUPFAM" id="SSF57756">
    <property type="entry name" value="Retrovirus zinc finger-like domains"/>
    <property type="match status" value="1"/>
</dbReference>
<dbReference type="Pfam" id="PF22909">
    <property type="entry name" value="Caulimovir_coat_dom"/>
    <property type="match status" value="1"/>
</dbReference>
<comment type="caution">
    <text evidence="3">The sequence shown here is derived from an EMBL/GenBank/DDBJ whole genome shotgun (WGS) entry which is preliminary data.</text>
</comment>
<accession>A0ABQ5IL85</accession>
<dbReference type="SMART" id="SM00343">
    <property type="entry name" value="ZnF_C2HC"/>
    <property type="match status" value="1"/>
</dbReference>
<dbReference type="Gene3D" id="4.10.60.10">
    <property type="entry name" value="Zinc finger, CCHC-type"/>
    <property type="match status" value="1"/>
</dbReference>
<reference evidence="3" key="2">
    <citation type="submission" date="2022-01" db="EMBL/GenBank/DDBJ databases">
        <authorList>
            <person name="Yamashiro T."/>
            <person name="Shiraishi A."/>
            <person name="Satake H."/>
            <person name="Nakayama K."/>
        </authorList>
    </citation>
    <scope>NUCLEOTIDE SEQUENCE</scope>
</reference>
<evidence type="ECO:0000313" key="3">
    <source>
        <dbReference type="EMBL" id="GJU00796.1"/>
    </source>
</evidence>
<evidence type="ECO:0000256" key="1">
    <source>
        <dbReference type="PROSITE-ProRule" id="PRU00047"/>
    </source>
</evidence>
<feature type="domain" description="CCHC-type" evidence="2">
    <location>
        <begin position="226"/>
        <end position="242"/>
    </location>
</feature>
<keyword evidence="1" id="KW-0479">Metal-binding</keyword>
<dbReference type="Proteomes" id="UP001151760">
    <property type="component" value="Unassembled WGS sequence"/>
</dbReference>
<reference evidence="3" key="1">
    <citation type="journal article" date="2022" name="Int. J. Mol. Sci.">
        <title>Draft Genome of Tanacetum Coccineum: Genomic Comparison of Closely Related Tanacetum-Family Plants.</title>
        <authorList>
            <person name="Yamashiro T."/>
            <person name="Shiraishi A."/>
            <person name="Nakayama K."/>
            <person name="Satake H."/>
        </authorList>
    </citation>
    <scope>NUCLEOTIDE SEQUENCE</scope>
</reference>
<keyword evidence="4" id="KW-1185">Reference proteome</keyword>
<evidence type="ECO:0000313" key="4">
    <source>
        <dbReference type="Proteomes" id="UP001151760"/>
    </source>
</evidence>
<protein>
    <submittedName>
        <fullName evidence="3">TPA: Orf y</fullName>
    </submittedName>
</protein>
<feature type="non-terminal residue" evidence="3">
    <location>
        <position position="290"/>
    </location>
</feature>
<evidence type="ECO:0000259" key="2">
    <source>
        <dbReference type="PROSITE" id="PS50158"/>
    </source>
</evidence>
<dbReference type="PROSITE" id="PS50158">
    <property type="entry name" value="ZF_CCHC"/>
    <property type="match status" value="1"/>
</dbReference>
<sequence>MLNSQSWSDNKSKLLYVENLLGEQEKLMWQQWRTAYPEVYEILIGMADDPQNITSHMRTVIMMEDPYRGSTERQDIAQRDLDRLTCEDTKDLWRFMHEFRILAINSGKLYFPSTTEKYFSKLPPILSQRVQEAFKRKYPGLIAGVLPAIKFTHTFVSEMCKEAALSKELRDLSFCSAVPIPGYYKNNRKRYGIRKAKTYKGKPHGSHVKMFKNKYKDDRGKVRKCKCFVCGKEGHFARDCKSKSGNIARSAVYQELDIPKEWDIVSADFSDKSSVYSISEGEGELHAGIA</sequence>